<keyword evidence="4" id="KW-0804">Transcription</keyword>
<evidence type="ECO:0000256" key="3">
    <source>
        <dbReference type="ARBA" id="ARBA00023082"/>
    </source>
</evidence>
<evidence type="ECO:0000259" key="6">
    <source>
        <dbReference type="Pfam" id="PF08281"/>
    </source>
</evidence>
<dbReference type="InterPro" id="IPR013249">
    <property type="entry name" value="RNA_pol_sigma70_r4_t2"/>
</dbReference>
<dbReference type="PANTHER" id="PTHR43133:SF46">
    <property type="entry name" value="RNA POLYMERASE SIGMA-70 FACTOR ECF SUBFAMILY"/>
    <property type="match status" value="1"/>
</dbReference>
<sequence>MKNNELSDKLWEEFVSGNANAFQQFYITYFEELYSYSFKIFPNQDFAKDCVQDVFVSLYERRAFLSKPQNLRNYLYQSVRNGAYRKLERENKYKDLKVDKSEHIVENETFNEEIYDRKKEVLSILIRNLSKKQQEILFLRFSRGFDYEEIGDLLGIDKSSVRKQVYRAIKKIRNSQDFSKSIDVILMLIPSFY</sequence>
<keyword evidence="2" id="KW-0805">Transcription regulation</keyword>
<dbReference type="SUPFAM" id="SSF88659">
    <property type="entry name" value="Sigma3 and sigma4 domains of RNA polymerase sigma factors"/>
    <property type="match status" value="1"/>
</dbReference>
<dbReference type="Proteomes" id="UP001589590">
    <property type="component" value="Unassembled WGS sequence"/>
</dbReference>
<comment type="caution">
    <text evidence="7">The sequence shown here is derived from an EMBL/GenBank/DDBJ whole genome shotgun (WGS) entry which is preliminary data.</text>
</comment>
<evidence type="ECO:0000256" key="1">
    <source>
        <dbReference type="ARBA" id="ARBA00010641"/>
    </source>
</evidence>
<evidence type="ECO:0000256" key="2">
    <source>
        <dbReference type="ARBA" id="ARBA00023015"/>
    </source>
</evidence>
<dbReference type="SUPFAM" id="SSF88946">
    <property type="entry name" value="Sigma2 domain of RNA polymerase sigma factors"/>
    <property type="match status" value="1"/>
</dbReference>
<keyword evidence="8" id="KW-1185">Reference proteome</keyword>
<dbReference type="Gene3D" id="1.10.10.10">
    <property type="entry name" value="Winged helix-like DNA-binding domain superfamily/Winged helix DNA-binding domain"/>
    <property type="match status" value="1"/>
</dbReference>
<dbReference type="InterPro" id="IPR013324">
    <property type="entry name" value="RNA_pol_sigma_r3/r4-like"/>
</dbReference>
<dbReference type="CDD" id="cd06171">
    <property type="entry name" value="Sigma70_r4"/>
    <property type="match status" value="1"/>
</dbReference>
<dbReference type="InterPro" id="IPR014284">
    <property type="entry name" value="RNA_pol_sigma-70_dom"/>
</dbReference>
<dbReference type="InterPro" id="IPR036388">
    <property type="entry name" value="WH-like_DNA-bd_sf"/>
</dbReference>
<dbReference type="EMBL" id="JBHMFA010000017">
    <property type="protein sequence ID" value="MFB9106293.1"/>
    <property type="molecule type" value="Genomic_DNA"/>
</dbReference>
<organism evidence="7 8">
    <name type="scientific">Algibacter miyuki</name>
    <dbReference type="NCBI Taxonomy" id="1306933"/>
    <lineage>
        <taxon>Bacteria</taxon>
        <taxon>Pseudomonadati</taxon>
        <taxon>Bacteroidota</taxon>
        <taxon>Flavobacteriia</taxon>
        <taxon>Flavobacteriales</taxon>
        <taxon>Flavobacteriaceae</taxon>
        <taxon>Algibacter</taxon>
    </lineage>
</organism>
<evidence type="ECO:0000259" key="5">
    <source>
        <dbReference type="Pfam" id="PF04542"/>
    </source>
</evidence>
<dbReference type="InterPro" id="IPR013325">
    <property type="entry name" value="RNA_pol_sigma_r2"/>
</dbReference>
<dbReference type="RefSeq" id="WP_290270111.1">
    <property type="nucleotide sequence ID" value="NZ_JAUFQP010000010.1"/>
</dbReference>
<comment type="similarity">
    <text evidence="1">Belongs to the sigma-70 factor family. ECF subfamily.</text>
</comment>
<dbReference type="NCBIfam" id="TIGR02937">
    <property type="entry name" value="sigma70-ECF"/>
    <property type="match status" value="1"/>
</dbReference>
<gene>
    <name evidence="7" type="ORF">ACFFU1_15415</name>
</gene>
<name>A0ABV5H336_9FLAO</name>
<keyword evidence="3" id="KW-0731">Sigma factor</keyword>
<feature type="domain" description="RNA polymerase sigma-70 region 2" evidence="5">
    <location>
        <begin position="29"/>
        <end position="91"/>
    </location>
</feature>
<reference evidence="7 8" key="1">
    <citation type="submission" date="2024-09" db="EMBL/GenBank/DDBJ databases">
        <authorList>
            <person name="Sun Q."/>
            <person name="Mori K."/>
        </authorList>
    </citation>
    <scope>NUCLEOTIDE SEQUENCE [LARGE SCALE GENOMIC DNA]</scope>
    <source>
        <strain evidence="7 8">CECT 8300</strain>
    </source>
</reference>
<accession>A0ABV5H336</accession>
<dbReference type="Gene3D" id="1.10.1740.10">
    <property type="match status" value="1"/>
</dbReference>
<protein>
    <submittedName>
        <fullName evidence="7">RNA polymerase sigma factor</fullName>
    </submittedName>
</protein>
<proteinExistence type="inferred from homology"/>
<feature type="domain" description="RNA polymerase sigma factor 70 region 4 type 2" evidence="6">
    <location>
        <begin position="125"/>
        <end position="172"/>
    </location>
</feature>
<dbReference type="Pfam" id="PF04542">
    <property type="entry name" value="Sigma70_r2"/>
    <property type="match status" value="1"/>
</dbReference>
<evidence type="ECO:0000256" key="4">
    <source>
        <dbReference type="ARBA" id="ARBA00023163"/>
    </source>
</evidence>
<evidence type="ECO:0000313" key="8">
    <source>
        <dbReference type="Proteomes" id="UP001589590"/>
    </source>
</evidence>
<dbReference type="InterPro" id="IPR007627">
    <property type="entry name" value="RNA_pol_sigma70_r2"/>
</dbReference>
<dbReference type="InterPro" id="IPR039425">
    <property type="entry name" value="RNA_pol_sigma-70-like"/>
</dbReference>
<dbReference type="PANTHER" id="PTHR43133">
    <property type="entry name" value="RNA POLYMERASE ECF-TYPE SIGMA FACTO"/>
    <property type="match status" value="1"/>
</dbReference>
<evidence type="ECO:0000313" key="7">
    <source>
        <dbReference type="EMBL" id="MFB9106293.1"/>
    </source>
</evidence>
<dbReference type="Pfam" id="PF08281">
    <property type="entry name" value="Sigma70_r4_2"/>
    <property type="match status" value="1"/>
</dbReference>